<sequence>MPHTDYRLPAEWEQQSATLLAWPHPASDWSERLPGIQQEYVQLVQAIAPRQPVVLLVPPGSDEAAERLGALPGLHLAEMPYDDTWCRDYGPITLVSGGERLALDFQFNGWGGKYPAARDNRVNTLLARHALFSRLHFRQYLFELEGGAIESDGQGTLLVNWHCLHERHPHLSRAEIEYELFALLNVQRVLGLDIEPLPGDDTDGHIDTLARFVGTDTIAWQRQPDAQRSRILKGQLDALERADGQAYRLLELPHPEGVDPTLPANYVNFVFVNGACLVPAYGVETDTEAREILAETLPKRDVESVPASVMIEQYGGPHCASMHIPAALP</sequence>
<dbReference type="EMBL" id="JAAGSC010000031">
    <property type="protein sequence ID" value="NDY94416.1"/>
    <property type="molecule type" value="Genomic_DNA"/>
</dbReference>
<dbReference type="GO" id="GO:0004668">
    <property type="term" value="F:protein-arginine deiminase activity"/>
    <property type="evidence" value="ECO:0007669"/>
    <property type="project" value="InterPro"/>
</dbReference>
<comment type="caution">
    <text evidence="2">The sequence shown here is derived from an EMBL/GenBank/DDBJ whole genome shotgun (WGS) entry which is preliminary data.</text>
</comment>
<keyword evidence="3" id="KW-1185">Reference proteome</keyword>
<evidence type="ECO:0000313" key="3">
    <source>
        <dbReference type="Proteomes" id="UP000484885"/>
    </source>
</evidence>
<dbReference type="SUPFAM" id="SSF55909">
    <property type="entry name" value="Pentein"/>
    <property type="match status" value="1"/>
</dbReference>
<protein>
    <submittedName>
        <fullName evidence="2">Agmatine deiminase family protein</fullName>
    </submittedName>
</protein>
<dbReference type="Proteomes" id="UP000484885">
    <property type="component" value="Unassembled WGS sequence"/>
</dbReference>
<dbReference type="RefSeq" id="WP_164209532.1">
    <property type="nucleotide sequence ID" value="NZ_JAAGSC010000031.1"/>
</dbReference>
<dbReference type="GO" id="GO:0009446">
    <property type="term" value="P:putrescine biosynthetic process"/>
    <property type="evidence" value="ECO:0007669"/>
    <property type="project" value="InterPro"/>
</dbReference>
<dbReference type="PANTHER" id="PTHR31377">
    <property type="entry name" value="AGMATINE DEIMINASE-RELATED"/>
    <property type="match status" value="1"/>
</dbReference>
<name>A0A845UZC7_9GAMM</name>
<evidence type="ECO:0000256" key="1">
    <source>
        <dbReference type="ARBA" id="ARBA00022801"/>
    </source>
</evidence>
<proteinExistence type="predicted"/>
<organism evidence="2 3">
    <name type="scientific">Wenzhouxiangella limi</name>
    <dbReference type="NCBI Taxonomy" id="2707351"/>
    <lineage>
        <taxon>Bacteria</taxon>
        <taxon>Pseudomonadati</taxon>
        <taxon>Pseudomonadota</taxon>
        <taxon>Gammaproteobacteria</taxon>
        <taxon>Chromatiales</taxon>
        <taxon>Wenzhouxiangellaceae</taxon>
        <taxon>Wenzhouxiangella</taxon>
    </lineage>
</organism>
<dbReference type="AlphaFoldDB" id="A0A845UZC7"/>
<dbReference type="PANTHER" id="PTHR31377:SF0">
    <property type="entry name" value="AGMATINE DEIMINASE-RELATED"/>
    <property type="match status" value="1"/>
</dbReference>
<keyword evidence="1" id="KW-0378">Hydrolase</keyword>
<accession>A0A845UZC7</accession>
<gene>
    <name evidence="2" type="ORF">G3I74_01560</name>
</gene>
<dbReference type="InterPro" id="IPR007466">
    <property type="entry name" value="Peptidyl-Arg-deiminase_porph"/>
</dbReference>
<evidence type="ECO:0000313" key="2">
    <source>
        <dbReference type="EMBL" id="NDY94416.1"/>
    </source>
</evidence>
<dbReference type="Gene3D" id="3.75.10.10">
    <property type="entry name" value="L-arginine/glycine Amidinotransferase, Chain A"/>
    <property type="match status" value="1"/>
</dbReference>
<dbReference type="GO" id="GO:0047632">
    <property type="term" value="F:agmatine deiminase activity"/>
    <property type="evidence" value="ECO:0007669"/>
    <property type="project" value="TreeGrafter"/>
</dbReference>
<dbReference type="Pfam" id="PF04371">
    <property type="entry name" value="PAD_porph"/>
    <property type="match status" value="1"/>
</dbReference>
<reference evidence="2 3" key="1">
    <citation type="submission" date="2020-02" db="EMBL/GenBank/DDBJ databases">
        <authorList>
            <person name="Zhang X.-Y."/>
        </authorList>
    </citation>
    <scope>NUCLEOTIDE SEQUENCE [LARGE SCALE GENOMIC DNA]</scope>
    <source>
        <strain evidence="2 3">C33</strain>
    </source>
</reference>